<reference evidence="3" key="1">
    <citation type="submission" date="2016-10" db="EMBL/GenBank/DDBJ databases">
        <authorList>
            <person name="de Groot N.N."/>
        </authorList>
    </citation>
    <scope>NUCLEOTIDE SEQUENCE</scope>
</reference>
<name>A0A1W1CJN3_9ZZZZ</name>
<feature type="domain" description="Cas12f1-like TNB" evidence="2">
    <location>
        <begin position="2"/>
        <end position="47"/>
    </location>
</feature>
<sequence>MDRFFPSSKTCSRCRTIKDNLKLSDRLYNCNSCNLVIDRNLNASLNINGWQHV</sequence>
<evidence type="ECO:0000256" key="1">
    <source>
        <dbReference type="ARBA" id="ARBA00023125"/>
    </source>
</evidence>
<dbReference type="EMBL" id="FPHN01000197">
    <property type="protein sequence ID" value="SFV65935.1"/>
    <property type="molecule type" value="Genomic_DNA"/>
</dbReference>
<dbReference type="Pfam" id="PF07282">
    <property type="entry name" value="Cas12f1-like_TNB"/>
    <property type="match status" value="1"/>
</dbReference>
<evidence type="ECO:0000313" key="3">
    <source>
        <dbReference type="EMBL" id="SFV65935.1"/>
    </source>
</evidence>
<dbReference type="InterPro" id="IPR010095">
    <property type="entry name" value="Cas12f1-like_TNB"/>
</dbReference>
<organism evidence="3">
    <name type="scientific">hydrothermal vent metagenome</name>
    <dbReference type="NCBI Taxonomy" id="652676"/>
    <lineage>
        <taxon>unclassified sequences</taxon>
        <taxon>metagenomes</taxon>
        <taxon>ecological metagenomes</taxon>
    </lineage>
</organism>
<protein>
    <submittedName>
        <fullName evidence="3">Transposase</fullName>
    </submittedName>
</protein>
<evidence type="ECO:0000259" key="2">
    <source>
        <dbReference type="Pfam" id="PF07282"/>
    </source>
</evidence>
<proteinExistence type="predicted"/>
<dbReference type="GO" id="GO:0003677">
    <property type="term" value="F:DNA binding"/>
    <property type="evidence" value="ECO:0007669"/>
    <property type="project" value="UniProtKB-KW"/>
</dbReference>
<gene>
    <name evidence="3" type="ORF">MNB_SV-14-920</name>
</gene>
<dbReference type="AlphaFoldDB" id="A0A1W1CJN3"/>
<accession>A0A1W1CJN3</accession>
<keyword evidence="1" id="KW-0238">DNA-binding</keyword>